<name>L0JW32_9EURY</name>
<gene>
    <name evidence="5" type="ORF">Natoc_0429</name>
</gene>
<keyword evidence="1" id="KW-0479">Metal-binding</keyword>
<dbReference type="RefSeq" id="WP_015319750.1">
    <property type="nucleotide sequence ID" value="NC_019974.1"/>
</dbReference>
<sequence length="183" mass="19915">MNGRESTRRRLLATGGALLASGVAGCVDEELGRDEPLIGDPEPYVEVELTAENDAVSLDPPIAHVVDGGTVEWIAESGTHEVVAYHPDTHRDQRRIPDDSAPWEREVAPSSPFDRVFDGEGVYDYACRTHENRGMVGTVLVGLPAPEDQPALEPPADSYPEAASESLEEYNERVRDVLAEAHT</sequence>
<dbReference type="OrthoDB" id="186995at2157"/>
<dbReference type="AlphaFoldDB" id="L0JW32"/>
<dbReference type="InterPro" id="IPR000923">
    <property type="entry name" value="BlueCu_1"/>
</dbReference>
<evidence type="ECO:0000256" key="2">
    <source>
        <dbReference type="ARBA" id="ARBA00023008"/>
    </source>
</evidence>
<evidence type="ECO:0000313" key="5">
    <source>
        <dbReference type="EMBL" id="AGB36294.1"/>
    </source>
</evidence>
<dbReference type="STRING" id="694430.Natoc_0429"/>
<keyword evidence="2" id="KW-0186">Copper</keyword>
<dbReference type="GeneID" id="14405457"/>
<dbReference type="Proteomes" id="UP000010878">
    <property type="component" value="Chromosome"/>
</dbReference>
<dbReference type="SUPFAM" id="SSF49503">
    <property type="entry name" value="Cupredoxins"/>
    <property type="match status" value="1"/>
</dbReference>
<keyword evidence="6" id="KW-1185">Reference proteome</keyword>
<feature type="domain" description="Blue (type 1) copper" evidence="4">
    <location>
        <begin position="46"/>
        <end position="141"/>
    </location>
</feature>
<dbReference type="EMBL" id="CP003929">
    <property type="protein sequence ID" value="AGB36294.1"/>
    <property type="molecule type" value="Genomic_DNA"/>
</dbReference>
<accession>L0JW32</accession>
<dbReference type="GO" id="GO:0005507">
    <property type="term" value="F:copper ion binding"/>
    <property type="evidence" value="ECO:0007669"/>
    <property type="project" value="InterPro"/>
</dbReference>
<proteinExistence type="predicted"/>
<reference evidence="5 6" key="1">
    <citation type="submission" date="2012-11" db="EMBL/GenBank/DDBJ databases">
        <title>FINISHED of Natronococcus occultus SP4, DSM 3396.</title>
        <authorList>
            <consortium name="DOE Joint Genome Institute"/>
            <person name="Eisen J."/>
            <person name="Huntemann M."/>
            <person name="Wei C.-L."/>
            <person name="Han J."/>
            <person name="Detter J.C."/>
            <person name="Han C."/>
            <person name="Tapia R."/>
            <person name="Chen A."/>
            <person name="Kyrpides N."/>
            <person name="Mavromatis K."/>
            <person name="Markowitz V."/>
            <person name="Szeto E."/>
            <person name="Ivanova N."/>
            <person name="Mikhailova N."/>
            <person name="Ovchinnikova G."/>
            <person name="Pagani I."/>
            <person name="Pati A."/>
            <person name="Goodwin L."/>
            <person name="Nordberg H.P."/>
            <person name="Cantor M.N."/>
            <person name="Hua S.X."/>
            <person name="Woyke T."/>
            <person name="Eisen J."/>
            <person name="Klenk H.-P."/>
            <person name="Klenk H.-P."/>
        </authorList>
    </citation>
    <scope>NUCLEOTIDE SEQUENCE [LARGE SCALE GENOMIC DNA]</scope>
    <source>
        <strain evidence="5 6">SP4</strain>
    </source>
</reference>
<organism evidence="5 6">
    <name type="scientific">Natronococcus occultus SP4</name>
    <dbReference type="NCBI Taxonomy" id="694430"/>
    <lineage>
        <taxon>Archaea</taxon>
        <taxon>Methanobacteriati</taxon>
        <taxon>Methanobacteriota</taxon>
        <taxon>Stenosarchaea group</taxon>
        <taxon>Halobacteria</taxon>
        <taxon>Halobacteriales</taxon>
        <taxon>Natrialbaceae</taxon>
        <taxon>Natronococcus</taxon>
    </lineage>
</organism>
<evidence type="ECO:0000256" key="1">
    <source>
        <dbReference type="ARBA" id="ARBA00022723"/>
    </source>
</evidence>
<dbReference type="KEGG" id="nou:Natoc_0429"/>
<evidence type="ECO:0000256" key="3">
    <source>
        <dbReference type="SAM" id="MobiDB-lite"/>
    </source>
</evidence>
<dbReference type="Pfam" id="PF00127">
    <property type="entry name" value="Copper-bind"/>
    <property type="match status" value="1"/>
</dbReference>
<evidence type="ECO:0000313" key="6">
    <source>
        <dbReference type="Proteomes" id="UP000010878"/>
    </source>
</evidence>
<dbReference type="Gene3D" id="2.60.40.420">
    <property type="entry name" value="Cupredoxins - blue copper proteins"/>
    <property type="match status" value="1"/>
</dbReference>
<dbReference type="HOGENOM" id="CLU_084115_1_1_2"/>
<dbReference type="GO" id="GO:0009055">
    <property type="term" value="F:electron transfer activity"/>
    <property type="evidence" value="ECO:0007669"/>
    <property type="project" value="InterPro"/>
</dbReference>
<feature type="region of interest" description="Disordered" evidence="3">
    <location>
        <begin position="144"/>
        <end position="166"/>
    </location>
</feature>
<dbReference type="InterPro" id="IPR008972">
    <property type="entry name" value="Cupredoxin"/>
</dbReference>
<dbReference type="PROSITE" id="PS51257">
    <property type="entry name" value="PROKAR_LIPOPROTEIN"/>
    <property type="match status" value="1"/>
</dbReference>
<feature type="region of interest" description="Disordered" evidence="3">
    <location>
        <begin position="88"/>
        <end position="107"/>
    </location>
</feature>
<evidence type="ECO:0000259" key="4">
    <source>
        <dbReference type="Pfam" id="PF00127"/>
    </source>
</evidence>
<dbReference type="eggNOG" id="arCOG02918">
    <property type="taxonomic scope" value="Archaea"/>
</dbReference>
<protein>
    <submittedName>
        <fullName evidence="5">Plastocyanin</fullName>
    </submittedName>
</protein>